<reference evidence="1 2" key="1">
    <citation type="submission" date="2024-01" db="EMBL/GenBank/DDBJ databases">
        <title>The genomes of 5 underutilized Papilionoideae crops provide insights into root nodulation and disease resistanc.</title>
        <authorList>
            <person name="Jiang F."/>
        </authorList>
    </citation>
    <scope>NUCLEOTIDE SEQUENCE [LARGE SCALE GENOMIC DNA]</scope>
    <source>
        <strain evidence="1">LVBAO_FW01</strain>
        <tissue evidence="1">Leaves</tissue>
    </source>
</reference>
<proteinExistence type="predicted"/>
<evidence type="ECO:0000313" key="2">
    <source>
        <dbReference type="Proteomes" id="UP001367508"/>
    </source>
</evidence>
<dbReference type="AlphaFoldDB" id="A0AAN9MUQ5"/>
<accession>A0AAN9MUQ5</accession>
<gene>
    <name evidence="1" type="ORF">VNO77_02982</name>
</gene>
<protein>
    <submittedName>
        <fullName evidence="1">Uncharacterized protein</fullName>
    </submittedName>
</protein>
<organism evidence="1 2">
    <name type="scientific">Canavalia gladiata</name>
    <name type="common">Sword bean</name>
    <name type="synonym">Dolichos gladiatus</name>
    <dbReference type="NCBI Taxonomy" id="3824"/>
    <lineage>
        <taxon>Eukaryota</taxon>
        <taxon>Viridiplantae</taxon>
        <taxon>Streptophyta</taxon>
        <taxon>Embryophyta</taxon>
        <taxon>Tracheophyta</taxon>
        <taxon>Spermatophyta</taxon>
        <taxon>Magnoliopsida</taxon>
        <taxon>eudicotyledons</taxon>
        <taxon>Gunneridae</taxon>
        <taxon>Pentapetalae</taxon>
        <taxon>rosids</taxon>
        <taxon>fabids</taxon>
        <taxon>Fabales</taxon>
        <taxon>Fabaceae</taxon>
        <taxon>Papilionoideae</taxon>
        <taxon>50 kb inversion clade</taxon>
        <taxon>NPAAA clade</taxon>
        <taxon>indigoferoid/millettioid clade</taxon>
        <taxon>Phaseoleae</taxon>
        <taxon>Canavalia</taxon>
    </lineage>
</organism>
<name>A0AAN9MUQ5_CANGL</name>
<dbReference type="EMBL" id="JAYMYQ010000001">
    <property type="protein sequence ID" value="KAK7360961.1"/>
    <property type="molecule type" value="Genomic_DNA"/>
</dbReference>
<evidence type="ECO:0000313" key="1">
    <source>
        <dbReference type="EMBL" id="KAK7360961.1"/>
    </source>
</evidence>
<dbReference type="Proteomes" id="UP001367508">
    <property type="component" value="Unassembled WGS sequence"/>
</dbReference>
<comment type="caution">
    <text evidence="1">The sequence shown here is derived from an EMBL/GenBank/DDBJ whole genome shotgun (WGS) entry which is preliminary data.</text>
</comment>
<sequence length="144" mass="15872">MHGISCTLSVGDPSLEILASGFAYLSLFKVIDRVTSQGYAGPTSLIDHFQVQIVPTLLKYNDQMGAWGSMCCLRSVYGVEEPNPEAHPPLLPRYRPFGPPSLPNYRRDPPIGIILLTIAHYLVATRLKPMEGLRGEISEQSTFA</sequence>
<keyword evidence="2" id="KW-1185">Reference proteome</keyword>